<dbReference type="KEGG" id="ndi:NDAI_0A05870"/>
<dbReference type="Proteomes" id="UP000000689">
    <property type="component" value="Chromosome 1"/>
</dbReference>
<dbReference type="HOGENOM" id="CLU_021278_1_0_1"/>
<dbReference type="Gene3D" id="3.40.50.300">
    <property type="entry name" value="P-loop containing nucleotide triphosphate hydrolases"/>
    <property type="match status" value="1"/>
</dbReference>
<gene>
    <name evidence="1" type="primary">NDAI0A05870</name>
    <name evidence="1" type="ordered locus">NDAI_0A05870</name>
</gene>
<evidence type="ECO:0008006" key="3">
    <source>
        <dbReference type="Google" id="ProtNLM"/>
    </source>
</evidence>
<evidence type="ECO:0000313" key="2">
    <source>
        <dbReference type="Proteomes" id="UP000000689"/>
    </source>
</evidence>
<dbReference type="OMA" id="EPICINI"/>
<dbReference type="RefSeq" id="XP_003667985.1">
    <property type="nucleotide sequence ID" value="XM_003667937.1"/>
</dbReference>
<sequence length="251" mass="28739">MIDKKTFVVSIAGGHGTGVYELSLRIKDDLKVLFKKIKIDIVNLDDLIIDPEHRKYNDKDYAFEDIYEKLTHCIVGKNIEKADTERGGEDVKIIILCGSYALYNIKINEISKLKVYLDDDSDQRLINLISMNGKKTADEQNKAVTAENDKEMLSKLLHNYLEHLRPEMQKYIEPTKIHSDLIIPNQTGDEIGVAIIVDGIVKIIEKIKHDGIRYPVFNNKVLPEGSSPSPPLWDFEAEMMDVEKDRYYDLA</sequence>
<protein>
    <recommendedName>
        <fullName evidence="3">Phosphoribulokinase/uridine kinase domain-containing protein</fullName>
    </recommendedName>
</protein>
<name>G0W4K4_NAUDC</name>
<evidence type="ECO:0000313" key="1">
    <source>
        <dbReference type="EMBL" id="CCD22742.1"/>
    </source>
</evidence>
<dbReference type="eggNOG" id="KOG4203">
    <property type="taxonomic scope" value="Eukaryota"/>
</dbReference>
<dbReference type="InterPro" id="IPR027417">
    <property type="entry name" value="P-loop_NTPase"/>
</dbReference>
<dbReference type="STRING" id="1071378.G0W4K4"/>
<reference evidence="1 2" key="1">
    <citation type="journal article" date="2011" name="Proc. Natl. Acad. Sci. U.S.A.">
        <title>Evolutionary erosion of yeast sex chromosomes by mating-type switching accidents.</title>
        <authorList>
            <person name="Gordon J.L."/>
            <person name="Armisen D."/>
            <person name="Proux-Wera E."/>
            <person name="Oheigeartaigh S.S."/>
            <person name="Byrne K.P."/>
            <person name="Wolfe K.H."/>
        </authorList>
    </citation>
    <scope>NUCLEOTIDE SEQUENCE [LARGE SCALE GENOMIC DNA]</scope>
    <source>
        <strain evidence="2">ATCC 10597 / BCRC 20456 / CBS 421 / NBRC 0211 / NRRL Y-12639</strain>
    </source>
</reference>
<dbReference type="AlphaFoldDB" id="G0W4K4"/>
<proteinExistence type="predicted"/>
<keyword evidence="2" id="KW-1185">Reference proteome</keyword>
<accession>G0W4K4</accession>
<dbReference type="GeneID" id="11494095"/>
<dbReference type="SUPFAM" id="SSF52540">
    <property type="entry name" value="P-loop containing nucleoside triphosphate hydrolases"/>
    <property type="match status" value="1"/>
</dbReference>
<dbReference type="EMBL" id="HE580267">
    <property type="protein sequence ID" value="CCD22742.1"/>
    <property type="molecule type" value="Genomic_DNA"/>
</dbReference>
<organism evidence="1 2">
    <name type="scientific">Naumovozyma dairenensis (strain ATCC 10597 / BCRC 20456 / CBS 421 / NBRC 0211 / NRRL Y-12639)</name>
    <name type="common">Saccharomyces dairenensis</name>
    <dbReference type="NCBI Taxonomy" id="1071378"/>
    <lineage>
        <taxon>Eukaryota</taxon>
        <taxon>Fungi</taxon>
        <taxon>Dikarya</taxon>
        <taxon>Ascomycota</taxon>
        <taxon>Saccharomycotina</taxon>
        <taxon>Saccharomycetes</taxon>
        <taxon>Saccharomycetales</taxon>
        <taxon>Saccharomycetaceae</taxon>
        <taxon>Naumovozyma</taxon>
    </lineage>
</organism>
<dbReference type="OrthoDB" id="738517at2759"/>